<gene>
    <name evidence="2" type="ORF">SMSP2_01961</name>
</gene>
<dbReference type="RefSeq" id="WP_146683749.1">
    <property type="nucleotide sequence ID" value="NZ_CP019646.1"/>
</dbReference>
<evidence type="ECO:0000313" key="3">
    <source>
        <dbReference type="Proteomes" id="UP000188181"/>
    </source>
</evidence>
<evidence type="ECO:0000313" key="2">
    <source>
        <dbReference type="EMBL" id="AQQ71585.1"/>
    </source>
</evidence>
<dbReference type="Gene3D" id="2.60.120.1390">
    <property type="match status" value="3"/>
</dbReference>
<name>A0A1Q2MFW3_9BACT</name>
<dbReference type="AlphaFoldDB" id="A0A1Q2MFW3"/>
<dbReference type="InterPro" id="IPR021345">
    <property type="entry name" value="DUF2961"/>
</dbReference>
<dbReference type="Gene3D" id="2.60.120.260">
    <property type="entry name" value="Galactose-binding domain-like"/>
    <property type="match status" value="1"/>
</dbReference>
<feature type="chain" id="PRO_5013179426" description="DUF2961 domain-containing protein" evidence="1">
    <location>
        <begin position="26"/>
        <end position="699"/>
    </location>
</feature>
<keyword evidence="3" id="KW-1185">Reference proteome</keyword>
<sequence length="699" mass="78863" precursor="true">MIGKLQKIKLVICFIICCFSAFSSADQKVSFDTLLREMIDLDRLVEFPDPYYKTVQFSSYDRSTGKVNGSSWFNNLDGFGGEPVPAFEDVIAPPDKDGIGTYLVCDVNGPGAIVRMWTAMIPGKIRMYLDSSKSAVYEGDAGDFFKYPYKLFADDLNISLLDKCFTQRDASYFPVPFAKRCRIEWTGNIKDIHFYHIQIRCYEPGTKVLSFTAEQLEKSFALIQEVSNVLNEPDEQYNFSSGGDKLHESVSIKSKENKKIIDINGNKVIKELKIRLQAEDIAAALRQTVMTIKFDDSVIPQVQSPVGDFFGSGPGINPYKSLPFTVKSDGTMVCRLPMPFNSNAKIYFRNHGRQVVNCKVEVLSDKNNYNENALLFNALWRADHHLISNDPVVDLPFLVVRGTGRFIGSAIMLFNSCDVPIGAGGSWWGEGDEKVFVDEDKYPSIFGTGTEDYFNYAWGMNDIFAYPYCNQSRNDGPANRGFVANARFQIIDDLPFKDFFAFYMELLHHTRNENFSYARISYFYAQPDRLTDHVEITHAQARMPQVSESWTPILSGLGLAKGYQFYQVEQMIDSLEDNRLAFEHDPIWAGGKLVVFNPEKKGDKLCISIKIPEDGNYELKVTHAVMPGSGAYSAALDGNSISVNGTNLIQLDSPFRKMSRTIELGSYELKKGIHLLEIKSESGTENNKIGLDFLWIKKL</sequence>
<proteinExistence type="predicted"/>
<keyword evidence="1" id="KW-0732">Signal</keyword>
<dbReference type="OrthoDB" id="2518538at2"/>
<protein>
    <recommendedName>
        <fullName evidence="4">DUF2961 domain-containing protein</fullName>
    </recommendedName>
</protein>
<evidence type="ECO:0008006" key="4">
    <source>
        <dbReference type="Google" id="ProtNLM"/>
    </source>
</evidence>
<evidence type="ECO:0000256" key="1">
    <source>
        <dbReference type="SAM" id="SignalP"/>
    </source>
</evidence>
<dbReference type="Pfam" id="PF11175">
    <property type="entry name" value="DUF2961"/>
    <property type="match status" value="1"/>
</dbReference>
<dbReference type="KEGG" id="pbas:SMSP2_01961"/>
<reference evidence="3" key="1">
    <citation type="submission" date="2017-02" db="EMBL/GenBank/DDBJ databases">
        <title>Comparative genomics and description of representatives of a novel lineage of planctomycetes thriving in anoxic sediments.</title>
        <authorList>
            <person name="Spring S."/>
            <person name="Bunk B."/>
            <person name="Sproer C."/>
        </authorList>
    </citation>
    <scope>NUCLEOTIDE SEQUENCE [LARGE SCALE GENOMIC DNA]</scope>
    <source>
        <strain evidence="3">SM-Chi-D1</strain>
    </source>
</reference>
<feature type="signal peptide" evidence="1">
    <location>
        <begin position="1"/>
        <end position="25"/>
    </location>
</feature>
<organism evidence="2 3">
    <name type="scientific">Limihaloglobus sulfuriphilus</name>
    <dbReference type="NCBI Taxonomy" id="1851148"/>
    <lineage>
        <taxon>Bacteria</taxon>
        <taxon>Pseudomonadati</taxon>
        <taxon>Planctomycetota</taxon>
        <taxon>Phycisphaerae</taxon>
        <taxon>Sedimentisphaerales</taxon>
        <taxon>Sedimentisphaeraceae</taxon>
        <taxon>Limihaloglobus</taxon>
    </lineage>
</organism>
<dbReference type="Proteomes" id="UP000188181">
    <property type="component" value="Chromosome"/>
</dbReference>
<accession>A0A1Q2MFW3</accession>
<dbReference type="EMBL" id="CP019646">
    <property type="protein sequence ID" value="AQQ71585.1"/>
    <property type="molecule type" value="Genomic_DNA"/>
</dbReference>
<dbReference type="STRING" id="1851148.SMSP2_01961"/>